<sequence>MHRLVGIYGRRERIAQRSGQPSIGFDRALEELRTFSGPELALGFIDDRGRGGFYFQLFFDPATMSVVTCFGIKPSTSTLTQEVGGS</sequence>
<dbReference type="AlphaFoldDB" id="A0A101QPK0"/>
<reference evidence="1 2" key="1">
    <citation type="submission" date="2015-10" db="EMBL/GenBank/DDBJ databases">
        <title>Draft genome sequence of Streptomyces longwoodensis DSM 41677, type strain for the species Streptomyces longwoodensis.</title>
        <authorList>
            <person name="Ruckert C."/>
            <person name="Winkler A."/>
            <person name="Kalinowski J."/>
            <person name="Kampfer P."/>
            <person name="Glaeser S."/>
        </authorList>
    </citation>
    <scope>NUCLEOTIDE SEQUENCE [LARGE SCALE GENOMIC DNA]</scope>
    <source>
        <strain evidence="1 2">DSM 41677</strain>
    </source>
</reference>
<dbReference type="EMBL" id="LMWS01000045">
    <property type="protein sequence ID" value="KUN33679.1"/>
    <property type="molecule type" value="Genomic_DNA"/>
</dbReference>
<accession>A0A101QPK0</accession>
<evidence type="ECO:0000313" key="1">
    <source>
        <dbReference type="EMBL" id="KUN33679.1"/>
    </source>
</evidence>
<gene>
    <name evidence="1" type="ORF">AQJ30_32745</name>
</gene>
<keyword evidence="2" id="KW-1185">Reference proteome</keyword>
<name>A0A101QPK0_9ACTN</name>
<protein>
    <submittedName>
        <fullName evidence="1">Uncharacterized protein</fullName>
    </submittedName>
</protein>
<dbReference type="STRING" id="68231.AQJ30_32745"/>
<organism evidence="1 2">
    <name type="scientific">Streptomyces longwoodensis</name>
    <dbReference type="NCBI Taxonomy" id="68231"/>
    <lineage>
        <taxon>Bacteria</taxon>
        <taxon>Bacillati</taxon>
        <taxon>Actinomycetota</taxon>
        <taxon>Actinomycetes</taxon>
        <taxon>Kitasatosporales</taxon>
        <taxon>Streptomycetaceae</taxon>
        <taxon>Streptomyces</taxon>
    </lineage>
</organism>
<dbReference type="Proteomes" id="UP000053271">
    <property type="component" value="Unassembled WGS sequence"/>
</dbReference>
<evidence type="ECO:0000313" key="2">
    <source>
        <dbReference type="Proteomes" id="UP000053271"/>
    </source>
</evidence>
<proteinExistence type="predicted"/>
<comment type="caution">
    <text evidence="1">The sequence shown here is derived from an EMBL/GenBank/DDBJ whole genome shotgun (WGS) entry which is preliminary data.</text>
</comment>